<dbReference type="GO" id="GO:0005886">
    <property type="term" value="C:plasma membrane"/>
    <property type="evidence" value="ECO:0007669"/>
    <property type="project" value="TreeGrafter"/>
</dbReference>
<dbReference type="InterPro" id="IPR052165">
    <property type="entry name" value="Membrane_assoc_protease"/>
</dbReference>
<evidence type="ECO:0000259" key="6">
    <source>
        <dbReference type="Pfam" id="PF01957"/>
    </source>
</evidence>
<dbReference type="InterPro" id="IPR012340">
    <property type="entry name" value="NA-bd_OB-fold"/>
</dbReference>
<comment type="subcellular location">
    <subcellularLocation>
        <location evidence="1">Membrane</location>
        <topology evidence="1">Multi-pass membrane protein</topology>
    </subcellularLocation>
</comment>
<name>A0A511FBC4_9CELL</name>
<dbReference type="GO" id="GO:0006508">
    <property type="term" value="P:proteolysis"/>
    <property type="evidence" value="ECO:0007669"/>
    <property type="project" value="UniProtKB-KW"/>
</dbReference>
<protein>
    <submittedName>
        <fullName evidence="7 8">Membrane protein</fullName>
    </submittedName>
</protein>
<keyword evidence="4 5" id="KW-0472">Membrane</keyword>
<dbReference type="InterPro" id="IPR002810">
    <property type="entry name" value="NfeD-like_C"/>
</dbReference>
<dbReference type="OrthoDB" id="3174252at2"/>
<evidence type="ECO:0000313" key="9">
    <source>
        <dbReference type="Proteomes" id="UP000321723"/>
    </source>
</evidence>
<dbReference type="Proteomes" id="UP000564629">
    <property type="component" value="Unassembled WGS sequence"/>
</dbReference>
<dbReference type="PANTHER" id="PTHR33507">
    <property type="entry name" value="INNER MEMBRANE PROTEIN YBBJ"/>
    <property type="match status" value="1"/>
</dbReference>
<dbReference type="SUPFAM" id="SSF141322">
    <property type="entry name" value="NfeD domain-like"/>
    <property type="match status" value="1"/>
</dbReference>
<keyword evidence="9" id="KW-1185">Reference proteome</keyword>
<feature type="transmembrane region" description="Helical" evidence="5">
    <location>
        <begin position="45"/>
        <end position="67"/>
    </location>
</feature>
<dbReference type="Pfam" id="PF01957">
    <property type="entry name" value="NfeD"/>
    <property type="match status" value="1"/>
</dbReference>
<evidence type="ECO:0000256" key="3">
    <source>
        <dbReference type="ARBA" id="ARBA00022989"/>
    </source>
</evidence>
<feature type="domain" description="NfeD-like C-terminal" evidence="6">
    <location>
        <begin position="83"/>
        <end position="140"/>
    </location>
</feature>
<dbReference type="RefSeq" id="WP_146836479.1">
    <property type="nucleotide sequence ID" value="NZ_BJVQ01000019.1"/>
</dbReference>
<keyword evidence="2 5" id="KW-0812">Transmembrane</keyword>
<gene>
    <name evidence="7" type="ORF">CHO01_16850</name>
    <name evidence="8" type="ORF">HNR08_003268</name>
</gene>
<organism evidence="7 9">
    <name type="scientific">Cellulomonas hominis</name>
    <dbReference type="NCBI Taxonomy" id="156981"/>
    <lineage>
        <taxon>Bacteria</taxon>
        <taxon>Bacillati</taxon>
        <taxon>Actinomycetota</taxon>
        <taxon>Actinomycetes</taxon>
        <taxon>Micrococcales</taxon>
        <taxon>Cellulomonadaceae</taxon>
        <taxon>Cellulomonas</taxon>
    </lineage>
</organism>
<keyword evidence="8" id="KW-0645">Protease</keyword>
<evidence type="ECO:0000256" key="2">
    <source>
        <dbReference type="ARBA" id="ARBA00022692"/>
    </source>
</evidence>
<dbReference type="GO" id="GO:0008233">
    <property type="term" value="F:peptidase activity"/>
    <property type="evidence" value="ECO:0007669"/>
    <property type="project" value="UniProtKB-KW"/>
</dbReference>
<proteinExistence type="predicted"/>
<reference evidence="8 10" key="2">
    <citation type="submission" date="2020-08" db="EMBL/GenBank/DDBJ databases">
        <title>Sequencing the genomes of 1000 actinobacteria strains.</title>
        <authorList>
            <person name="Klenk H.-P."/>
        </authorList>
    </citation>
    <scope>NUCLEOTIDE SEQUENCE [LARGE SCALE GENOMIC DNA]</scope>
    <source>
        <strain evidence="8 10">DSM 9581</strain>
    </source>
</reference>
<dbReference type="Gene3D" id="2.40.50.140">
    <property type="entry name" value="Nucleic acid-binding proteins"/>
    <property type="match status" value="1"/>
</dbReference>
<evidence type="ECO:0000313" key="8">
    <source>
        <dbReference type="EMBL" id="MBB5474532.1"/>
    </source>
</evidence>
<dbReference type="AlphaFoldDB" id="A0A511FBC4"/>
<feature type="transmembrane region" description="Helical" evidence="5">
    <location>
        <begin position="12"/>
        <end position="39"/>
    </location>
</feature>
<accession>A0A511FBC4</accession>
<evidence type="ECO:0000313" key="10">
    <source>
        <dbReference type="Proteomes" id="UP000564629"/>
    </source>
</evidence>
<evidence type="ECO:0000313" key="7">
    <source>
        <dbReference type="EMBL" id="GEL46569.1"/>
    </source>
</evidence>
<keyword evidence="8" id="KW-0378">Hydrolase</keyword>
<keyword evidence="3 5" id="KW-1133">Transmembrane helix</keyword>
<evidence type="ECO:0000256" key="1">
    <source>
        <dbReference type="ARBA" id="ARBA00004141"/>
    </source>
</evidence>
<comment type="caution">
    <text evidence="7">The sequence shown here is derived from an EMBL/GenBank/DDBJ whole genome shotgun (WGS) entry which is preliminary data.</text>
</comment>
<sequence>MDWLWWLGGAMLLGVAEMFTLDLIFLMLAGGALAGALAAALGLSLAWQIVIAAVTSLLLLFALRPFLLRRLRERTELVETNSAALVGRPAVVVAPTDDQGGRVKLSGEVWSARAAVEGATFPAGAEVRVTRIDGATAVVESVERPAAPGAPETPGAPAGI</sequence>
<evidence type="ECO:0000256" key="4">
    <source>
        <dbReference type="ARBA" id="ARBA00023136"/>
    </source>
</evidence>
<evidence type="ECO:0000256" key="5">
    <source>
        <dbReference type="SAM" id="Phobius"/>
    </source>
</evidence>
<dbReference type="Proteomes" id="UP000321723">
    <property type="component" value="Unassembled WGS sequence"/>
</dbReference>
<dbReference type="EMBL" id="JACHDN010000001">
    <property type="protein sequence ID" value="MBB5474532.1"/>
    <property type="molecule type" value="Genomic_DNA"/>
</dbReference>
<dbReference type="EMBL" id="BJVQ01000019">
    <property type="protein sequence ID" value="GEL46569.1"/>
    <property type="molecule type" value="Genomic_DNA"/>
</dbReference>
<reference evidence="7 9" key="1">
    <citation type="submission" date="2019-07" db="EMBL/GenBank/DDBJ databases">
        <title>Whole genome shotgun sequence of Cellulomonas hominis NBRC 16055.</title>
        <authorList>
            <person name="Hosoyama A."/>
            <person name="Uohara A."/>
            <person name="Ohji S."/>
            <person name="Ichikawa N."/>
        </authorList>
    </citation>
    <scope>NUCLEOTIDE SEQUENCE [LARGE SCALE GENOMIC DNA]</scope>
    <source>
        <strain evidence="7 9">NBRC 16055</strain>
    </source>
</reference>
<dbReference type="PANTHER" id="PTHR33507:SF3">
    <property type="entry name" value="INNER MEMBRANE PROTEIN YBBJ"/>
    <property type="match status" value="1"/>
</dbReference>